<dbReference type="GeneID" id="87804405"/>
<organism evidence="2 3">
    <name type="scientific">Vanrija pseudolonga</name>
    <dbReference type="NCBI Taxonomy" id="143232"/>
    <lineage>
        <taxon>Eukaryota</taxon>
        <taxon>Fungi</taxon>
        <taxon>Dikarya</taxon>
        <taxon>Basidiomycota</taxon>
        <taxon>Agaricomycotina</taxon>
        <taxon>Tremellomycetes</taxon>
        <taxon>Trichosporonales</taxon>
        <taxon>Trichosporonaceae</taxon>
        <taxon>Vanrija</taxon>
    </lineage>
</organism>
<dbReference type="Proteomes" id="UP000827549">
    <property type="component" value="Chromosome 1"/>
</dbReference>
<protein>
    <submittedName>
        <fullName evidence="2">Uncharacterized protein</fullName>
    </submittedName>
</protein>
<gene>
    <name evidence="2" type="ORF">LOC62_01G001148</name>
</gene>
<accession>A0AAF0Y3W4</accession>
<feature type="compositionally biased region" description="Basic and acidic residues" evidence="1">
    <location>
        <begin position="456"/>
        <end position="468"/>
    </location>
</feature>
<evidence type="ECO:0000256" key="1">
    <source>
        <dbReference type="SAM" id="MobiDB-lite"/>
    </source>
</evidence>
<evidence type="ECO:0000313" key="3">
    <source>
        <dbReference type="Proteomes" id="UP000827549"/>
    </source>
</evidence>
<dbReference type="RefSeq" id="XP_062623606.1">
    <property type="nucleotide sequence ID" value="XM_062767622.1"/>
</dbReference>
<dbReference type="EMBL" id="CP086714">
    <property type="protein sequence ID" value="WOO77574.1"/>
    <property type="molecule type" value="Genomic_DNA"/>
</dbReference>
<keyword evidence="3" id="KW-1185">Reference proteome</keyword>
<proteinExistence type="predicted"/>
<reference evidence="2" key="1">
    <citation type="submission" date="2023-10" db="EMBL/GenBank/DDBJ databases">
        <authorList>
            <person name="Noh H."/>
        </authorList>
    </citation>
    <scope>NUCLEOTIDE SEQUENCE</scope>
    <source>
        <strain evidence="2">DUCC4014</strain>
    </source>
</reference>
<name>A0AAF0Y3W4_9TREE</name>
<dbReference type="AlphaFoldDB" id="A0AAF0Y3W4"/>
<feature type="compositionally biased region" description="Polar residues" evidence="1">
    <location>
        <begin position="438"/>
        <end position="447"/>
    </location>
</feature>
<feature type="region of interest" description="Disordered" evidence="1">
    <location>
        <begin position="438"/>
        <end position="468"/>
    </location>
</feature>
<evidence type="ECO:0000313" key="2">
    <source>
        <dbReference type="EMBL" id="WOO77574.1"/>
    </source>
</evidence>
<sequence>MALTLTFFALPPLPLPPSPSPPKPPRTSFADLPDELVAHIASLACPAAENSLGEHWINLGPPARGYGARDVRALRATCRRVRDAIRPREVGIEIRDEWDAHARLVRWASAPDEVLRRVRYLRFTPSRSPDRPVPPLTALARFELLVGVLSRAANLASVELAHNPFCSHDAYGAGQERYFALGRHGAEDAGLTLPALRSLDVALKCRVCSAHMTYLLASWSPGLQRIKCASVTFAPVSTIAPLVGVLARAPLTNIHIKVSDEWDPVTVLAALRPCAGTLQEVFVAPYDTSRKVQVVYSLSPAHGPPPPEDNDAPAGGAEARARWLSPGGALYSQLAHYRALTSLDLCLSPSAIVPGLADDCGEWRDAAAFAAEELLAACPTLVRGWWWTQVVDLDYRQLKGYERWGWRVGAGEGGGHAGGVVLDAAPRWISPMVNRNQDAQGTAQSIPMQERRARRKAQDTSRETGEQD</sequence>